<organism evidence="1 2">
    <name type="scientific">Prunus yedoensis var. nudiflora</name>
    <dbReference type="NCBI Taxonomy" id="2094558"/>
    <lineage>
        <taxon>Eukaryota</taxon>
        <taxon>Viridiplantae</taxon>
        <taxon>Streptophyta</taxon>
        <taxon>Embryophyta</taxon>
        <taxon>Tracheophyta</taxon>
        <taxon>Spermatophyta</taxon>
        <taxon>Magnoliopsida</taxon>
        <taxon>eudicotyledons</taxon>
        <taxon>Gunneridae</taxon>
        <taxon>Pentapetalae</taxon>
        <taxon>rosids</taxon>
        <taxon>fabids</taxon>
        <taxon>Rosales</taxon>
        <taxon>Rosaceae</taxon>
        <taxon>Amygdaloideae</taxon>
        <taxon>Amygdaleae</taxon>
        <taxon>Prunus</taxon>
    </lineage>
</organism>
<dbReference type="OrthoDB" id="1166575at2759"/>
<dbReference type="PANTHER" id="PTHR47074:SF11">
    <property type="entry name" value="REVERSE TRANSCRIPTASE-LIKE PROTEIN"/>
    <property type="match status" value="1"/>
</dbReference>
<evidence type="ECO:0008006" key="3">
    <source>
        <dbReference type="Google" id="ProtNLM"/>
    </source>
</evidence>
<name>A0A314YS27_PRUYE</name>
<reference evidence="1 2" key="1">
    <citation type="submission" date="2018-02" db="EMBL/GenBank/DDBJ databases">
        <title>Draft genome of wild Prunus yedoensis var. nudiflora.</title>
        <authorList>
            <person name="Baek S."/>
            <person name="Kim J.-H."/>
            <person name="Choi K."/>
            <person name="Kim G.-B."/>
            <person name="Cho A."/>
            <person name="Jang H."/>
            <person name="Shin C.-H."/>
            <person name="Yu H.-J."/>
            <person name="Mun J.-H."/>
        </authorList>
    </citation>
    <scope>NUCLEOTIDE SEQUENCE [LARGE SCALE GENOMIC DNA]</scope>
    <source>
        <strain evidence="2">cv. Jeju island</strain>
        <tissue evidence="1">Leaf</tissue>
    </source>
</reference>
<dbReference type="EMBL" id="PJQY01000404">
    <property type="protein sequence ID" value="PQQ11302.1"/>
    <property type="molecule type" value="Genomic_DNA"/>
</dbReference>
<dbReference type="Proteomes" id="UP000250321">
    <property type="component" value="Unassembled WGS sequence"/>
</dbReference>
<dbReference type="PANTHER" id="PTHR47074">
    <property type="entry name" value="BNAC02G40300D PROTEIN"/>
    <property type="match status" value="1"/>
</dbReference>
<comment type="caution">
    <text evidence="1">The sequence shown here is derived from an EMBL/GenBank/DDBJ whole genome shotgun (WGS) entry which is preliminary data.</text>
</comment>
<accession>A0A314YS27</accession>
<gene>
    <name evidence="1" type="ORF">Pyn_11853</name>
</gene>
<keyword evidence="2" id="KW-1185">Reference proteome</keyword>
<evidence type="ECO:0000313" key="1">
    <source>
        <dbReference type="EMBL" id="PQQ11302.1"/>
    </source>
</evidence>
<dbReference type="InterPro" id="IPR052929">
    <property type="entry name" value="RNase_H-like_EbsB-rel"/>
</dbReference>
<proteinExistence type="predicted"/>
<evidence type="ECO:0000313" key="2">
    <source>
        <dbReference type="Proteomes" id="UP000250321"/>
    </source>
</evidence>
<protein>
    <recommendedName>
        <fullName evidence="3">RNase H type-1 domain-containing protein</fullName>
    </recommendedName>
</protein>
<dbReference type="AlphaFoldDB" id="A0A314YS27"/>
<sequence length="117" mass="13353">MMNQVVEFQDAQQRALPHSTQVARVPSPTHGGWQKPPAGMVKINCDAAWKAMSQRGGVGWVLRDHFGLLIGAGGEGVYMDPPHLWLKRLQSVMLCWYACDYVFGRWWWNLMRNGVLR</sequence>